<dbReference type="AlphaFoldDB" id="A0A6C0E1F5"/>
<sequence>MFQDLPSEYTSCSLHIALERADSNKDWIAFKIILNKDPQRLKQHLNMTSFIFDYNYNKLSENERNNLFS</sequence>
<organism evidence="1">
    <name type="scientific">viral metagenome</name>
    <dbReference type="NCBI Taxonomy" id="1070528"/>
    <lineage>
        <taxon>unclassified sequences</taxon>
        <taxon>metagenomes</taxon>
        <taxon>organismal metagenomes</taxon>
    </lineage>
</organism>
<evidence type="ECO:0000313" key="1">
    <source>
        <dbReference type="EMBL" id="QHT22578.1"/>
    </source>
</evidence>
<name>A0A6C0E1F5_9ZZZZ</name>
<reference evidence="1" key="1">
    <citation type="journal article" date="2020" name="Nature">
        <title>Giant virus diversity and host interactions through global metagenomics.</title>
        <authorList>
            <person name="Schulz F."/>
            <person name="Roux S."/>
            <person name="Paez-Espino D."/>
            <person name="Jungbluth S."/>
            <person name="Walsh D.A."/>
            <person name="Denef V.J."/>
            <person name="McMahon K.D."/>
            <person name="Konstantinidis K.T."/>
            <person name="Eloe-Fadrosh E.A."/>
            <person name="Kyrpides N.C."/>
            <person name="Woyke T."/>
        </authorList>
    </citation>
    <scope>NUCLEOTIDE SEQUENCE</scope>
    <source>
        <strain evidence="1">GVMAG-M-3300023179-111</strain>
    </source>
</reference>
<dbReference type="EMBL" id="MN739712">
    <property type="protein sequence ID" value="QHT22578.1"/>
    <property type="molecule type" value="Genomic_DNA"/>
</dbReference>
<proteinExistence type="predicted"/>
<protein>
    <submittedName>
        <fullName evidence="1">Uncharacterized protein</fullName>
    </submittedName>
</protein>
<accession>A0A6C0E1F5</accession>